<protein>
    <submittedName>
        <fullName evidence="1">Uncharacterized protein</fullName>
    </submittedName>
</protein>
<dbReference type="AlphaFoldDB" id="X1T8T4"/>
<accession>X1T8T4</accession>
<reference evidence="1" key="1">
    <citation type="journal article" date="2014" name="Front. Microbiol.">
        <title>High frequency of phylogenetically diverse reductive dehalogenase-homologous genes in deep subseafloor sedimentary metagenomes.</title>
        <authorList>
            <person name="Kawai M."/>
            <person name="Futagami T."/>
            <person name="Toyoda A."/>
            <person name="Takaki Y."/>
            <person name="Nishi S."/>
            <person name="Hori S."/>
            <person name="Arai W."/>
            <person name="Tsubouchi T."/>
            <person name="Morono Y."/>
            <person name="Uchiyama I."/>
            <person name="Ito T."/>
            <person name="Fujiyama A."/>
            <person name="Inagaki F."/>
            <person name="Takami H."/>
        </authorList>
    </citation>
    <scope>NUCLEOTIDE SEQUENCE</scope>
    <source>
        <strain evidence="1">Expedition CK06-06</strain>
    </source>
</reference>
<proteinExistence type="predicted"/>
<dbReference type="EMBL" id="BARW01018743">
    <property type="protein sequence ID" value="GAJ01763.1"/>
    <property type="molecule type" value="Genomic_DNA"/>
</dbReference>
<name>X1T8T4_9ZZZZ</name>
<organism evidence="1">
    <name type="scientific">marine sediment metagenome</name>
    <dbReference type="NCBI Taxonomy" id="412755"/>
    <lineage>
        <taxon>unclassified sequences</taxon>
        <taxon>metagenomes</taxon>
        <taxon>ecological metagenomes</taxon>
    </lineage>
</organism>
<sequence length="51" mass="6145">AIHSVVNIIQTIRGKPLAIYWRRKRFDNWGISSRHKKDLKINIKENLVRDF</sequence>
<gene>
    <name evidence="1" type="ORF">S12H4_32026</name>
</gene>
<comment type="caution">
    <text evidence="1">The sequence shown here is derived from an EMBL/GenBank/DDBJ whole genome shotgun (WGS) entry which is preliminary data.</text>
</comment>
<feature type="non-terminal residue" evidence="1">
    <location>
        <position position="1"/>
    </location>
</feature>
<evidence type="ECO:0000313" key="1">
    <source>
        <dbReference type="EMBL" id="GAJ01763.1"/>
    </source>
</evidence>